<dbReference type="Proteomes" id="UP000315496">
    <property type="component" value="Chromosome 3"/>
</dbReference>
<comment type="caution">
    <text evidence="4">The sequence shown here is derived from an EMBL/GenBank/DDBJ whole genome shotgun (WGS) entry which is preliminary data.</text>
</comment>
<keyword evidence="2" id="KW-0863">Zinc-finger</keyword>
<dbReference type="InterPro" id="IPR013083">
    <property type="entry name" value="Znf_RING/FYVE/PHD"/>
</dbReference>
<dbReference type="GO" id="GO:0008270">
    <property type="term" value="F:zinc ion binding"/>
    <property type="evidence" value="ECO:0007669"/>
    <property type="project" value="UniProtKB-KW"/>
</dbReference>
<dbReference type="EMBL" id="VDLU01000003">
    <property type="protein sequence ID" value="TNJ27754.1"/>
    <property type="molecule type" value="Genomic_DNA"/>
</dbReference>
<accession>A0A4Z1SPK5</accession>
<gene>
    <name evidence="4" type="ORF">GMRT_10104</name>
</gene>
<dbReference type="PANTHER" id="PTHR24120:SF4">
    <property type="entry name" value="GH07239P"/>
    <property type="match status" value="1"/>
</dbReference>
<evidence type="ECO:0000256" key="1">
    <source>
        <dbReference type="PROSITE-ProRule" id="PRU00023"/>
    </source>
</evidence>
<organism evidence="4 5">
    <name type="scientific">Giardia muris</name>
    <dbReference type="NCBI Taxonomy" id="5742"/>
    <lineage>
        <taxon>Eukaryota</taxon>
        <taxon>Metamonada</taxon>
        <taxon>Diplomonadida</taxon>
        <taxon>Hexamitidae</taxon>
        <taxon>Giardiinae</taxon>
        <taxon>Giardia</taxon>
    </lineage>
</organism>
<dbReference type="InterPro" id="IPR001841">
    <property type="entry name" value="Znf_RING"/>
</dbReference>
<dbReference type="SUPFAM" id="SSF57850">
    <property type="entry name" value="RING/U-box"/>
    <property type="match status" value="1"/>
</dbReference>
<evidence type="ECO:0000256" key="2">
    <source>
        <dbReference type="PROSITE-ProRule" id="PRU00175"/>
    </source>
</evidence>
<protein>
    <submittedName>
        <fullName evidence="4">Ankyrin repeat protein 2</fullName>
    </submittedName>
</protein>
<reference evidence="4 5" key="1">
    <citation type="submission" date="2019-05" db="EMBL/GenBank/DDBJ databases">
        <title>The compact genome of Giardia muris reveals important steps in the evolution of intestinal protozoan parasites.</title>
        <authorList>
            <person name="Xu F."/>
            <person name="Jimenez-Gonzalez A."/>
            <person name="Einarsson E."/>
            <person name="Astvaldsson A."/>
            <person name="Peirasmaki D."/>
            <person name="Eckmann L."/>
            <person name="Andersson J.O."/>
            <person name="Svard S.G."/>
            <person name="Jerlstrom-Hultqvist J."/>
        </authorList>
    </citation>
    <scope>NUCLEOTIDE SEQUENCE [LARGE SCALE GENOMIC DNA]</scope>
    <source>
        <strain evidence="4 5">Roberts-Thomson</strain>
    </source>
</reference>
<keyword evidence="2" id="KW-0479">Metal-binding</keyword>
<sequence length="371" mass="41028">MPSKLIQAASEGDMEGVRQHLDLAGERDTAHLTALMHAARKGHEEVVLCIVERELGIRDADGRTALRYAVDNGHVGCARALLGEAGIRDSMGCTALMRAVMYPMVEMIALLAEKEACLQDCNGQTALMIASRLGYVDIVSLLCHREKMLRDANGWTALTHAVSLGQRECVEFLLKEMDSNNLRDTLKSLETINPHVEGREECMAMIHKQLHSGAAWKPITGRLGTFMSELQQVYEDLDKDAVVEACYARAYEALDTLRRMIEGQPKSDVPIVMTTERRQILQPIHTADEYSIPELETMKATLSTSLQVVESSLAAKFARTCVLCQEGPREILLRPCKHLCICEKCVGTGASPLMTCPICRATVENADKIFI</sequence>
<evidence type="ECO:0000313" key="5">
    <source>
        <dbReference type="Proteomes" id="UP000315496"/>
    </source>
</evidence>
<dbReference type="Gene3D" id="1.25.40.20">
    <property type="entry name" value="Ankyrin repeat-containing domain"/>
    <property type="match status" value="2"/>
</dbReference>
<proteinExistence type="predicted"/>
<dbReference type="PROSITE" id="PS50088">
    <property type="entry name" value="ANK_REPEAT"/>
    <property type="match status" value="1"/>
</dbReference>
<dbReference type="InterPro" id="IPR002110">
    <property type="entry name" value="Ankyrin_rpt"/>
</dbReference>
<dbReference type="CDD" id="cd16649">
    <property type="entry name" value="mRING-HC-C3HC5_CGRF1-like"/>
    <property type="match status" value="1"/>
</dbReference>
<keyword evidence="5" id="KW-1185">Reference proteome</keyword>
<keyword evidence="1" id="KW-0040">ANK repeat</keyword>
<dbReference type="PANTHER" id="PTHR24120">
    <property type="entry name" value="GH07239P"/>
    <property type="match status" value="1"/>
</dbReference>
<name>A0A4Z1SPK5_GIAMU</name>
<evidence type="ECO:0000259" key="3">
    <source>
        <dbReference type="PROSITE" id="PS50089"/>
    </source>
</evidence>
<dbReference type="OrthoDB" id="341259at2759"/>
<dbReference type="PROSITE" id="PS50089">
    <property type="entry name" value="ZF_RING_2"/>
    <property type="match status" value="1"/>
</dbReference>
<dbReference type="AlphaFoldDB" id="A0A4Z1SPK5"/>
<dbReference type="SMART" id="SM00248">
    <property type="entry name" value="ANK"/>
    <property type="match status" value="5"/>
</dbReference>
<feature type="repeat" description="ANK" evidence="1">
    <location>
        <begin position="153"/>
        <end position="185"/>
    </location>
</feature>
<dbReference type="Pfam" id="PF13920">
    <property type="entry name" value="zf-C3HC4_3"/>
    <property type="match status" value="1"/>
</dbReference>
<dbReference type="SUPFAM" id="SSF48403">
    <property type="entry name" value="Ankyrin repeat"/>
    <property type="match status" value="1"/>
</dbReference>
<evidence type="ECO:0000313" key="4">
    <source>
        <dbReference type="EMBL" id="TNJ27754.1"/>
    </source>
</evidence>
<keyword evidence="2" id="KW-0862">Zinc</keyword>
<dbReference type="VEuPathDB" id="GiardiaDB:GMRT_10104"/>
<dbReference type="InterPro" id="IPR036770">
    <property type="entry name" value="Ankyrin_rpt-contain_sf"/>
</dbReference>
<feature type="domain" description="RING-type" evidence="3">
    <location>
        <begin position="321"/>
        <end position="360"/>
    </location>
</feature>
<dbReference type="Pfam" id="PF12796">
    <property type="entry name" value="Ank_2"/>
    <property type="match status" value="2"/>
</dbReference>
<dbReference type="Gene3D" id="3.30.40.10">
    <property type="entry name" value="Zinc/RING finger domain, C3HC4 (zinc finger)"/>
    <property type="match status" value="1"/>
</dbReference>